<comment type="caution">
    <text evidence="2">The sequence shown here is derived from an EMBL/GenBank/DDBJ whole genome shotgun (WGS) entry which is preliminary data.</text>
</comment>
<protein>
    <submittedName>
        <fullName evidence="2">Uncharacterized protein</fullName>
    </submittedName>
</protein>
<gene>
    <name evidence="2" type="ORF">GGX14DRAFT_383912</name>
</gene>
<dbReference type="Proteomes" id="UP001219525">
    <property type="component" value="Unassembled WGS sequence"/>
</dbReference>
<keyword evidence="3" id="KW-1185">Reference proteome</keyword>
<dbReference type="AlphaFoldDB" id="A0AAD6YUM6"/>
<sequence>MALFLPFVCTPSPRFQYAPALAVHHYSVSLLPGVFAGAGAAGGITVPVYAHGTPRTGVAAVLRVLYACTRTHGRAAASGGRAEGEARWCVRRSAAVSRMTGLAHSAEARRCRRPFRLERIIRECDYSARQWDTQRGTSDFDGRGGERGGGLGAMARSA</sequence>
<feature type="region of interest" description="Disordered" evidence="1">
    <location>
        <begin position="135"/>
        <end position="158"/>
    </location>
</feature>
<evidence type="ECO:0000313" key="3">
    <source>
        <dbReference type="Proteomes" id="UP001219525"/>
    </source>
</evidence>
<evidence type="ECO:0000256" key="1">
    <source>
        <dbReference type="SAM" id="MobiDB-lite"/>
    </source>
</evidence>
<organism evidence="2 3">
    <name type="scientific">Mycena pura</name>
    <dbReference type="NCBI Taxonomy" id="153505"/>
    <lineage>
        <taxon>Eukaryota</taxon>
        <taxon>Fungi</taxon>
        <taxon>Dikarya</taxon>
        <taxon>Basidiomycota</taxon>
        <taxon>Agaricomycotina</taxon>
        <taxon>Agaricomycetes</taxon>
        <taxon>Agaricomycetidae</taxon>
        <taxon>Agaricales</taxon>
        <taxon>Marasmiineae</taxon>
        <taxon>Mycenaceae</taxon>
        <taxon>Mycena</taxon>
    </lineage>
</organism>
<reference evidence="2" key="1">
    <citation type="submission" date="2023-03" db="EMBL/GenBank/DDBJ databases">
        <title>Massive genome expansion in bonnet fungi (Mycena s.s.) driven by repeated elements and novel gene families across ecological guilds.</title>
        <authorList>
            <consortium name="Lawrence Berkeley National Laboratory"/>
            <person name="Harder C.B."/>
            <person name="Miyauchi S."/>
            <person name="Viragh M."/>
            <person name="Kuo A."/>
            <person name="Thoen E."/>
            <person name="Andreopoulos B."/>
            <person name="Lu D."/>
            <person name="Skrede I."/>
            <person name="Drula E."/>
            <person name="Henrissat B."/>
            <person name="Morin E."/>
            <person name="Kohler A."/>
            <person name="Barry K."/>
            <person name="LaButti K."/>
            <person name="Morin E."/>
            <person name="Salamov A."/>
            <person name="Lipzen A."/>
            <person name="Mereny Z."/>
            <person name="Hegedus B."/>
            <person name="Baldrian P."/>
            <person name="Stursova M."/>
            <person name="Weitz H."/>
            <person name="Taylor A."/>
            <person name="Grigoriev I.V."/>
            <person name="Nagy L.G."/>
            <person name="Martin F."/>
            <person name="Kauserud H."/>
        </authorList>
    </citation>
    <scope>NUCLEOTIDE SEQUENCE</scope>
    <source>
        <strain evidence="2">9144</strain>
    </source>
</reference>
<name>A0AAD6YUM6_9AGAR</name>
<dbReference type="EMBL" id="JARJCW010000001">
    <property type="protein sequence ID" value="KAJ7229952.1"/>
    <property type="molecule type" value="Genomic_DNA"/>
</dbReference>
<accession>A0AAD6YUM6</accession>
<evidence type="ECO:0000313" key="2">
    <source>
        <dbReference type="EMBL" id="KAJ7229952.1"/>
    </source>
</evidence>
<proteinExistence type="predicted"/>